<protein>
    <submittedName>
        <fullName evidence="4">Acetyltransferase (GNAT) family protein</fullName>
    </submittedName>
</protein>
<dbReference type="PROSITE" id="PS51186">
    <property type="entry name" value="GNAT"/>
    <property type="match status" value="1"/>
</dbReference>
<dbReference type="RefSeq" id="WP_133611974.1">
    <property type="nucleotide sequence ID" value="NZ_SNYW01000006.1"/>
</dbReference>
<evidence type="ECO:0000256" key="1">
    <source>
        <dbReference type="ARBA" id="ARBA00022679"/>
    </source>
</evidence>
<evidence type="ECO:0000313" key="5">
    <source>
        <dbReference type="Proteomes" id="UP000295783"/>
    </source>
</evidence>
<dbReference type="GO" id="GO:0016747">
    <property type="term" value="F:acyltransferase activity, transferring groups other than amino-acyl groups"/>
    <property type="evidence" value="ECO:0007669"/>
    <property type="project" value="InterPro"/>
</dbReference>
<accession>A0A4R6WQN7</accession>
<gene>
    <name evidence="4" type="ORF">A8950_0446</name>
</gene>
<dbReference type="Pfam" id="PF00583">
    <property type="entry name" value="Acetyltransf_1"/>
    <property type="match status" value="1"/>
</dbReference>
<sequence>MPEGSRHGTARDVVMIAVLRPARLDECGVLDDICFRAKAHWGYDRAFMEAVRKQIRVTPDAIAEGRAWVALGADGKPGGVAQIDRLDAARADLALMFVAPEHMGTGMGRALFKKACEIARGLGASEMLIDSDPQAAGFYAAMGAQRIGAAPTGHAGRLLPRFSMALL</sequence>
<dbReference type="InterPro" id="IPR050832">
    <property type="entry name" value="Bact_Acetyltransf"/>
</dbReference>
<dbReference type="InterPro" id="IPR000182">
    <property type="entry name" value="GNAT_dom"/>
</dbReference>
<evidence type="ECO:0000256" key="2">
    <source>
        <dbReference type="ARBA" id="ARBA00023315"/>
    </source>
</evidence>
<keyword evidence="5" id="KW-1185">Reference proteome</keyword>
<reference evidence="4 5" key="1">
    <citation type="submission" date="2019-03" db="EMBL/GenBank/DDBJ databases">
        <title>Genomic Encyclopedia of Type Strains, Phase III (KMG-III): the genomes of soil and plant-associated and newly described type strains.</title>
        <authorList>
            <person name="Whitman W."/>
        </authorList>
    </citation>
    <scope>NUCLEOTIDE SEQUENCE [LARGE SCALE GENOMIC DNA]</scope>
    <source>
        <strain evidence="4 5">CGMCC 1.7660</strain>
    </source>
</reference>
<dbReference type="CDD" id="cd04301">
    <property type="entry name" value="NAT_SF"/>
    <property type="match status" value="1"/>
</dbReference>
<evidence type="ECO:0000259" key="3">
    <source>
        <dbReference type="PROSITE" id="PS51186"/>
    </source>
</evidence>
<organism evidence="4 5">
    <name type="scientific">Dongia mobilis</name>
    <dbReference type="NCBI Taxonomy" id="578943"/>
    <lineage>
        <taxon>Bacteria</taxon>
        <taxon>Pseudomonadati</taxon>
        <taxon>Pseudomonadota</taxon>
        <taxon>Alphaproteobacteria</taxon>
        <taxon>Rhodospirillales</taxon>
        <taxon>Dongiaceae</taxon>
        <taxon>Dongia</taxon>
    </lineage>
</organism>
<keyword evidence="1 4" id="KW-0808">Transferase</keyword>
<keyword evidence="2" id="KW-0012">Acyltransferase</keyword>
<evidence type="ECO:0000313" key="4">
    <source>
        <dbReference type="EMBL" id="TDQ83902.1"/>
    </source>
</evidence>
<proteinExistence type="predicted"/>
<feature type="domain" description="N-acetyltransferase" evidence="3">
    <location>
        <begin position="14"/>
        <end position="167"/>
    </location>
</feature>
<dbReference type="SUPFAM" id="SSF55729">
    <property type="entry name" value="Acyl-CoA N-acyltransferases (Nat)"/>
    <property type="match status" value="1"/>
</dbReference>
<dbReference type="OrthoDB" id="9805924at2"/>
<dbReference type="AlphaFoldDB" id="A0A4R6WQN7"/>
<dbReference type="PANTHER" id="PTHR43877:SF2">
    <property type="entry name" value="AMINOALKYLPHOSPHONATE N-ACETYLTRANSFERASE-RELATED"/>
    <property type="match status" value="1"/>
</dbReference>
<dbReference type="Gene3D" id="3.40.630.30">
    <property type="match status" value="1"/>
</dbReference>
<name>A0A4R6WQN7_9PROT</name>
<dbReference type="PANTHER" id="PTHR43877">
    <property type="entry name" value="AMINOALKYLPHOSPHONATE N-ACETYLTRANSFERASE-RELATED-RELATED"/>
    <property type="match status" value="1"/>
</dbReference>
<dbReference type="Proteomes" id="UP000295783">
    <property type="component" value="Unassembled WGS sequence"/>
</dbReference>
<dbReference type="InterPro" id="IPR016181">
    <property type="entry name" value="Acyl_CoA_acyltransferase"/>
</dbReference>
<comment type="caution">
    <text evidence="4">The sequence shown here is derived from an EMBL/GenBank/DDBJ whole genome shotgun (WGS) entry which is preliminary data.</text>
</comment>
<dbReference type="EMBL" id="SNYW01000006">
    <property type="protein sequence ID" value="TDQ83902.1"/>
    <property type="molecule type" value="Genomic_DNA"/>
</dbReference>